<accession>A0AAN6ERA5</accession>
<proteinExistence type="predicted"/>
<gene>
    <name evidence="1" type="ORF">HRR80_007437</name>
</gene>
<evidence type="ECO:0000313" key="2">
    <source>
        <dbReference type="Proteomes" id="UP001161757"/>
    </source>
</evidence>
<dbReference type="EMBL" id="JAJGCB010000018">
    <property type="protein sequence ID" value="KAJ8988407.1"/>
    <property type="molecule type" value="Genomic_DNA"/>
</dbReference>
<name>A0AAN6ERA5_EXODE</name>
<reference evidence="1" key="1">
    <citation type="submission" date="2023-01" db="EMBL/GenBank/DDBJ databases">
        <title>Exophiala dermititidis isolated from Cystic Fibrosis Patient.</title>
        <authorList>
            <person name="Kurbessoian T."/>
            <person name="Crocker A."/>
            <person name="Murante D."/>
            <person name="Hogan D.A."/>
            <person name="Stajich J.E."/>
        </authorList>
    </citation>
    <scope>NUCLEOTIDE SEQUENCE</scope>
    <source>
        <strain evidence="1">Ex8</strain>
    </source>
</reference>
<organism evidence="1 2">
    <name type="scientific">Exophiala dermatitidis</name>
    <name type="common">Black yeast-like fungus</name>
    <name type="synonym">Wangiella dermatitidis</name>
    <dbReference type="NCBI Taxonomy" id="5970"/>
    <lineage>
        <taxon>Eukaryota</taxon>
        <taxon>Fungi</taxon>
        <taxon>Dikarya</taxon>
        <taxon>Ascomycota</taxon>
        <taxon>Pezizomycotina</taxon>
        <taxon>Eurotiomycetes</taxon>
        <taxon>Chaetothyriomycetidae</taxon>
        <taxon>Chaetothyriales</taxon>
        <taxon>Herpotrichiellaceae</taxon>
        <taxon>Exophiala</taxon>
    </lineage>
</organism>
<evidence type="ECO:0000313" key="1">
    <source>
        <dbReference type="EMBL" id="KAJ8988407.1"/>
    </source>
</evidence>
<sequence length="113" mass="12398">MEGSIQAFRLGLLAKQTIVAGFDTVASPPFFDAGLYPPKIERRCRSRWSTRGSLRDLKPAFALIVKVDVNGLPSPPLNIIRHIQAQPQGPPLSKHHDSSLGGILMWLPHIIPA</sequence>
<protein>
    <submittedName>
        <fullName evidence="1">Uncharacterized protein</fullName>
    </submittedName>
</protein>
<dbReference type="AlphaFoldDB" id="A0AAN6ERA5"/>
<comment type="caution">
    <text evidence="1">The sequence shown here is derived from an EMBL/GenBank/DDBJ whole genome shotgun (WGS) entry which is preliminary data.</text>
</comment>
<dbReference type="Proteomes" id="UP001161757">
    <property type="component" value="Unassembled WGS sequence"/>
</dbReference>